<dbReference type="PROSITE" id="PS50994">
    <property type="entry name" value="INTEGRASE"/>
    <property type="match status" value="1"/>
</dbReference>
<dbReference type="Pfam" id="PF22936">
    <property type="entry name" value="Pol_BBD"/>
    <property type="match status" value="1"/>
</dbReference>
<dbReference type="PANTHER" id="PTHR11439:SF467">
    <property type="entry name" value="INTEGRASE CATALYTIC DOMAIN-CONTAINING PROTEIN"/>
    <property type="match status" value="1"/>
</dbReference>
<keyword evidence="1" id="KW-0645">Protease</keyword>
<keyword evidence="1" id="KW-0378">Hydrolase</keyword>
<dbReference type="SUPFAM" id="SSF56672">
    <property type="entry name" value="DNA/RNA polymerases"/>
    <property type="match status" value="2"/>
</dbReference>
<dbReference type="InterPro" id="IPR012337">
    <property type="entry name" value="RNaseH-like_sf"/>
</dbReference>
<dbReference type="GO" id="GO:0015074">
    <property type="term" value="P:DNA integration"/>
    <property type="evidence" value="ECO:0007669"/>
    <property type="project" value="InterPro"/>
</dbReference>
<dbReference type="GO" id="GO:0004190">
    <property type="term" value="F:aspartic-type endopeptidase activity"/>
    <property type="evidence" value="ECO:0007669"/>
    <property type="project" value="UniProtKB-KW"/>
</dbReference>
<dbReference type="InterPro" id="IPR054722">
    <property type="entry name" value="PolX-like_BBD"/>
</dbReference>
<evidence type="ECO:0000256" key="1">
    <source>
        <dbReference type="ARBA" id="ARBA00022750"/>
    </source>
</evidence>
<dbReference type="InterPro" id="IPR036875">
    <property type="entry name" value="Znf_CCHC_sf"/>
</dbReference>
<feature type="non-terminal residue" evidence="6">
    <location>
        <position position="1"/>
    </location>
</feature>
<feature type="domain" description="CCHC-type" evidence="4">
    <location>
        <begin position="232"/>
        <end position="247"/>
    </location>
</feature>
<dbReference type="InterPro" id="IPR043502">
    <property type="entry name" value="DNA/RNA_pol_sf"/>
</dbReference>
<dbReference type="GO" id="GO:0003676">
    <property type="term" value="F:nucleic acid binding"/>
    <property type="evidence" value="ECO:0007669"/>
    <property type="project" value="InterPro"/>
</dbReference>
<dbReference type="Pfam" id="PF00098">
    <property type="entry name" value="zf-CCHC"/>
    <property type="match status" value="2"/>
</dbReference>
<dbReference type="SUPFAM" id="SSF57756">
    <property type="entry name" value="Retrovirus zinc finger-like domains"/>
    <property type="match status" value="2"/>
</dbReference>
<dbReference type="SUPFAM" id="SSF53098">
    <property type="entry name" value="Ribonuclease H-like"/>
    <property type="match status" value="1"/>
</dbReference>
<keyword evidence="1" id="KW-0064">Aspartyl protease</keyword>
<keyword evidence="2" id="KW-0863">Zinc-finger</keyword>
<evidence type="ECO:0000313" key="6">
    <source>
        <dbReference type="EMBL" id="KAK1565887.1"/>
    </source>
</evidence>
<dbReference type="Pfam" id="PF00665">
    <property type="entry name" value="rve"/>
    <property type="match status" value="1"/>
</dbReference>
<keyword evidence="2" id="KW-0862">Zinc</keyword>
<dbReference type="InterPro" id="IPR001878">
    <property type="entry name" value="Znf_CCHC"/>
</dbReference>
<dbReference type="InterPro" id="IPR013103">
    <property type="entry name" value="RVT_2"/>
</dbReference>
<dbReference type="Pfam" id="PF07727">
    <property type="entry name" value="RVT_2"/>
    <property type="match status" value="2"/>
</dbReference>
<dbReference type="Gene3D" id="3.30.420.10">
    <property type="entry name" value="Ribonuclease H-like superfamily/Ribonuclease H"/>
    <property type="match status" value="1"/>
</dbReference>
<dbReference type="InterPro" id="IPR057670">
    <property type="entry name" value="SH3_retrovirus"/>
</dbReference>
<dbReference type="Pfam" id="PF13976">
    <property type="entry name" value="gag_pre-integrs"/>
    <property type="match status" value="1"/>
</dbReference>
<evidence type="ECO:0000256" key="3">
    <source>
        <dbReference type="SAM" id="MobiDB-lite"/>
    </source>
</evidence>
<dbReference type="PANTHER" id="PTHR11439">
    <property type="entry name" value="GAG-POL-RELATED RETROTRANSPOSON"/>
    <property type="match status" value="1"/>
</dbReference>
<keyword evidence="2" id="KW-0479">Metal-binding</keyword>
<organism evidence="6 7">
    <name type="scientific">Lolium multiflorum</name>
    <name type="common">Italian ryegrass</name>
    <name type="synonym">Lolium perenne subsp. multiflorum</name>
    <dbReference type="NCBI Taxonomy" id="4521"/>
    <lineage>
        <taxon>Eukaryota</taxon>
        <taxon>Viridiplantae</taxon>
        <taxon>Streptophyta</taxon>
        <taxon>Embryophyta</taxon>
        <taxon>Tracheophyta</taxon>
        <taxon>Spermatophyta</taxon>
        <taxon>Magnoliopsida</taxon>
        <taxon>Liliopsida</taxon>
        <taxon>Poales</taxon>
        <taxon>Poaceae</taxon>
        <taxon>BOP clade</taxon>
        <taxon>Pooideae</taxon>
        <taxon>Poodae</taxon>
        <taxon>Poeae</taxon>
        <taxon>Poeae Chloroplast Group 2 (Poeae type)</taxon>
        <taxon>Loliodinae</taxon>
        <taxon>Loliinae</taxon>
        <taxon>Lolium</taxon>
    </lineage>
</organism>
<dbReference type="EMBL" id="JAUUTY010001000">
    <property type="protein sequence ID" value="KAK1565887.1"/>
    <property type="molecule type" value="Genomic_DNA"/>
</dbReference>
<dbReference type="PROSITE" id="PS50158">
    <property type="entry name" value="ZF_CCHC"/>
    <property type="match status" value="2"/>
</dbReference>
<reference evidence="6" key="1">
    <citation type="submission" date="2023-07" db="EMBL/GenBank/DDBJ databases">
        <title>A chromosome-level genome assembly of Lolium multiflorum.</title>
        <authorList>
            <person name="Chen Y."/>
            <person name="Copetti D."/>
            <person name="Kolliker R."/>
            <person name="Studer B."/>
        </authorList>
    </citation>
    <scope>NUCLEOTIDE SEQUENCE</scope>
    <source>
        <strain evidence="6">02402/16</strain>
        <tissue evidence="6">Leaf</tissue>
    </source>
</reference>
<feature type="domain" description="Integrase catalytic" evidence="5">
    <location>
        <begin position="1277"/>
        <end position="1392"/>
    </location>
</feature>
<feature type="compositionally biased region" description="Basic residues" evidence="3">
    <location>
        <begin position="1016"/>
        <end position="1029"/>
    </location>
</feature>
<feature type="region of interest" description="Disordered" evidence="3">
    <location>
        <begin position="200"/>
        <end position="224"/>
    </location>
</feature>
<dbReference type="Gene3D" id="4.10.60.10">
    <property type="entry name" value="Zinc finger, CCHC-type"/>
    <property type="match status" value="2"/>
</dbReference>
<dbReference type="Proteomes" id="UP001231189">
    <property type="component" value="Unassembled WGS sequence"/>
</dbReference>
<keyword evidence="7" id="KW-1185">Reference proteome</keyword>
<dbReference type="InterPro" id="IPR001584">
    <property type="entry name" value="Integrase_cat-core"/>
</dbReference>
<feature type="compositionally biased region" description="Basic residues" evidence="3">
    <location>
        <begin position="200"/>
        <end position="213"/>
    </location>
</feature>
<evidence type="ECO:0000259" key="4">
    <source>
        <dbReference type="PROSITE" id="PS50158"/>
    </source>
</evidence>
<feature type="region of interest" description="Disordered" evidence="3">
    <location>
        <begin position="1016"/>
        <end position="1042"/>
    </location>
</feature>
<dbReference type="InterPro" id="IPR036397">
    <property type="entry name" value="RNaseH_sf"/>
</dbReference>
<comment type="caution">
    <text evidence="6">The sequence shown here is derived from an EMBL/GenBank/DDBJ whole genome shotgun (WGS) entry which is preliminary data.</text>
</comment>
<evidence type="ECO:0000313" key="7">
    <source>
        <dbReference type="Proteomes" id="UP001231189"/>
    </source>
</evidence>
<feature type="domain" description="CCHC-type" evidence="4">
    <location>
        <begin position="1048"/>
        <end position="1063"/>
    </location>
</feature>
<dbReference type="InterPro" id="IPR025724">
    <property type="entry name" value="GAG-pre-integrase_dom"/>
</dbReference>
<evidence type="ECO:0000259" key="5">
    <source>
        <dbReference type="PROSITE" id="PS50994"/>
    </source>
</evidence>
<feature type="compositionally biased region" description="Basic and acidic residues" evidence="3">
    <location>
        <begin position="362"/>
        <end position="384"/>
    </location>
</feature>
<gene>
    <name evidence="6" type="ORF">QYE76_007594</name>
</gene>
<dbReference type="CDD" id="cd09272">
    <property type="entry name" value="RNase_HI_RT_Ty1"/>
    <property type="match status" value="2"/>
</dbReference>
<evidence type="ECO:0008006" key="8">
    <source>
        <dbReference type="Google" id="ProtNLM"/>
    </source>
</evidence>
<dbReference type="GO" id="GO:0008270">
    <property type="term" value="F:zinc ion binding"/>
    <property type="evidence" value="ECO:0007669"/>
    <property type="project" value="UniProtKB-KW"/>
</dbReference>
<protein>
    <recommendedName>
        <fullName evidence="8">Gag-pol polyprotein</fullName>
    </recommendedName>
</protein>
<feature type="region of interest" description="Disordered" evidence="3">
    <location>
        <begin position="343"/>
        <end position="384"/>
    </location>
</feature>
<evidence type="ECO:0000256" key="2">
    <source>
        <dbReference type="PROSITE-ProRule" id="PRU00047"/>
    </source>
</evidence>
<dbReference type="Pfam" id="PF25597">
    <property type="entry name" value="SH3_retrovirus"/>
    <property type="match status" value="1"/>
</dbReference>
<sequence>MSNGSNFTDWFRHVRIFLSGGNLQFVLDAPLGDPPAETETDEVKNVYATRKTRYSQVQCAILCSLEADLQKHFEHHDPHELVNELKAIFETHAAVECYEASKHFFSCMMEEGSSVSEHMLAMTGHAKKLSDLGIVIPNRLGINRVLQSLPPSYKNFVMNYNMQNMNKELPELFGMLKAAEIEIKKEHQVLMVNKTTSFKKQGKSNGKFKKGGKKAATPPMKPKNGPKPDAECYYCKEKGHWKRNCSKYLADLKSGLVKKKKEVWGCEAYVKKLQPDKLEPKAEKCVFIGYPKETIGYTFYHRSEGKIFVAKNGTFLEKEFLTKEVTGRKVELDEIDESLLVDQSSAVPEMLPPTPATEEANDNDHETSNEETTEPRRSTRERTTPDWYDPCLNVMIVDNNDEDPATYEEAMMSPDSNKWQEAMKSEMGSMYDNKVWTLVDLPDSRKAVENKWIFKRKIDADGNITVYKARLVAKGFRQIQGVDYDETFSPVAKLKSVRILLAIAAFFDYEIWQMDVKTAFLNGDIEEELYMVQPKGFFDPKNADKVCKLQRSIYGLKQASRSWNRRFDKVIKDFGFIQCHGEACIYKKVSGSSVAFLILYVDDILLIGNDIELLSSVKGYLNNSFSMKDLGEASYILGIKIYRDRSRRLIGLSQSTYLDKILKKFRMDESKKGFLPMLPGKVLSKTQGPATAEERERMSQIPYASAVGSIMYAMLCTRPDIAHAVSLTSRYQSDPGMEHWTAVKNILKYLKRTKDMFLCYGGDQELVVTSYTDASWNTDPDDSKSQSGYVFILNGAAVSWASSKQCTVAKSSTESEYIAASEASSEAVWMKRFIVELGVVPSALDPLVIYCDNMGAIANAQEPRSHKRLKHIKLRYHSIREYIEDGEVKICKVHTDLNVADPLTKALPRAKHDQHQNAMGVSCMMEEGSSVSEHMLAMTGHAKKLSDLGIVIPNRLGINRVLQSLPPSYKNFVMNYNMQNMNKELPELFGMLKAAEIEIKKEHQVLMVNKTTSFKKQGKSKGKFKKGGKKAATPPMKPKNGPKPDAECYYCKEKGHWKRNCSKYLADLKSGLVKKKKEGISDIHVIDVYLTGSRSSTWVFDTGSVAHICNSKQELKNKRRLLKDEVTMRVGNGSKVDVIAVGTLPLHLPSGLVLSLNNCYFVPALSMNIISGSCLMQDGYSFKSENNGCSIFMNNIFYGRAPQKNGLFLLDLDSSNTHIHNIDAKRIKLNDNSTYMWHCRLGHIGVKRMKKLHTDGLLESLDFESLDRCEACLMGKMTKTPFSGMMERATDLLEIIHTDVCGPMSVASRGGYRYVLTFTDDLSRYGYIYFMKHKSETFEKFKEFQSEVENQRNKKIKFLRSDRGGEYLSYEFGMHLKKCGILSQLTPPGTPQRTTSAFTLNRAPSKSIETTPYELWFNKKPKLSFLKVWGCEAYVKKLQPDKLEPKAEKCDPATYEEAMMSPDSNKWQEAMKSEMGSMYDNKVWTLVDLPDSRKAVENKWIFKRKTDADGNITVYKARLVAKGFRQIQGVDYDETFSPVAKLKSVRILLAIAAFFDYEIWQMDVKTAFLNGDIEEELYMVQPKGFVDPKNADKVCKLQRSIYGLKQASRSWNRRFDKVIKDFGFIQCHGEACIYKKVSGSSVAFLILYVDDILLIGNDIELLSSVKGYLNNSFSMKDLGEASYILGIKIYRDRSRRLIGLSQSTYLDKILKKFRMDESKKGFLPGKVLSKTQGPATAEERERMSKIPYASAVGSIMYAMLCTRPDIAHAVSLTSRYQSDPGMEHWTTVKNILKYLKRTKDMFLCYGGDQELVVSGYTDASWNTDPDDSKSQSGYVFILNGAAVSWASSKQCTVVKSSTESEYIAASEASSEAVWMKRFIVELGVVPSALDPLIIYCDNMGAIANAQEPRSHKRLKHIKLRYHSIREYIEDGEVKICKVHTDLNVADPLTKALPRAKHDQHQNAMGV</sequence>
<proteinExistence type="predicted"/>
<dbReference type="SMART" id="SM00343">
    <property type="entry name" value="ZnF_C2HC"/>
    <property type="match status" value="2"/>
</dbReference>
<accession>A0AAD8PJZ4</accession>
<name>A0AAD8PJZ4_LOLMU</name>
<dbReference type="Pfam" id="PF14223">
    <property type="entry name" value="Retrotran_gag_2"/>
    <property type="match status" value="2"/>
</dbReference>